<feature type="DNA-binding region" description="H-T-H motif" evidence="2">
    <location>
        <begin position="31"/>
        <end position="50"/>
    </location>
</feature>
<dbReference type="InterPro" id="IPR036271">
    <property type="entry name" value="Tet_transcr_reg_TetR-rel_C_sf"/>
</dbReference>
<dbReference type="InterPro" id="IPR050109">
    <property type="entry name" value="HTH-type_TetR-like_transc_reg"/>
</dbReference>
<evidence type="ECO:0000313" key="4">
    <source>
        <dbReference type="EMBL" id="MBE1531315.1"/>
    </source>
</evidence>
<dbReference type="InterPro" id="IPR009057">
    <property type="entry name" value="Homeodomain-like_sf"/>
</dbReference>
<evidence type="ECO:0000256" key="2">
    <source>
        <dbReference type="PROSITE-ProRule" id="PRU00335"/>
    </source>
</evidence>
<dbReference type="SUPFAM" id="SSF46689">
    <property type="entry name" value="Homeodomain-like"/>
    <property type="match status" value="1"/>
</dbReference>
<dbReference type="RefSeq" id="WP_225961033.1">
    <property type="nucleotide sequence ID" value="NZ_JADBDZ010000001.1"/>
</dbReference>
<dbReference type="PANTHER" id="PTHR30055">
    <property type="entry name" value="HTH-TYPE TRANSCRIPTIONAL REGULATOR RUTR"/>
    <property type="match status" value="1"/>
</dbReference>
<dbReference type="PANTHER" id="PTHR30055:SF146">
    <property type="entry name" value="HTH-TYPE TRANSCRIPTIONAL DUAL REGULATOR CECR"/>
    <property type="match status" value="1"/>
</dbReference>
<keyword evidence="1 2" id="KW-0238">DNA-binding</keyword>
<dbReference type="Gene3D" id="1.10.10.60">
    <property type="entry name" value="Homeodomain-like"/>
    <property type="match status" value="1"/>
</dbReference>
<reference evidence="4 5" key="1">
    <citation type="submission" date="2020-10" db="EMBL/GenBank/DDBJ databases">
        <title>Sequencing the genomes of 1000 actinobacteria strains.</title>
        <authorList>
            <person name="Klenk H.-P."/>
        </authorList>
    </citation>
    <scope>NUCLEOTIDE SEQUENCE [LARGE SCALE GENOMIC DNA]</scope>
    <source>
        <strain evidence="4 5">DSM 46744</strain>
    </source>
</reference>
<evidence type="ECO:0000313" key="5">
    <source>
        <dbReference type="Proteomes" id="UP000627838"/>
    </source>
</evidence>
<evidence type="ECO:0000259" key="3">
    <source>
        <dbReference type="PROSITE" id="PS50977"/>
    </source>
</evidence>
<dbReference type="InterPro" id="IPR039536">
    <property type="entry name" value="TetR_C_Proteobacteria"/>
</dbReference>
<dbReference type="PRINTS" id="PR00455">
    <property type="entry name" value="HTHTETR"/>
</dbReference>
<name>A0ABR9JMG1_9ACTN</name>
<evidence type="ECO:0000256" key="1">
    <source>
        <dbReference type="ARBA" id="ARBA00023125"/>
    </source>
</evidence>
<feature type="domain" description="HTH tetR-type" evidence="3">
    <location>
        <begin position="8"/>
        <end position="68"/>
    </location>
</feature>
<protein>
    <submittedName>
        <fullName evidence="4">AcrR family transcriptional regulator</fullName>
    </submittedName>
</protein>
<accession>A0ABR9JMG1</accession>
<dbReference type="Pfam" id="PF14246">
    <property type="entry name" value="TetR_C_7"/>
    <property type="match status" value="1"/>
</dbReference>
<proteinExistence type="predicted"/>
<organism evidence="4 5">
    <name type="scientific">Actinomadura algeriensis</name>
    <dbReference type="NCBI Taxonomy" id="1679523"/>
    <lineage>
        <taxon>Bacteria</taxon>
        <taxon>Bacillati</taxon>
        <taxon>Actinomycetota</taxon>
        <taxon>Actinomycetes</taxon>
        <taxon>Streptosporangiales</taxon>
        <taxon>Thermomonosporaceae</taxon>
        <taxon>Actinomadura</taxon>
    </lineage>
</organism>
<gene>
    <name evidence="4" type="ORF">H4W34_001148</name>
</gene>
<sequence>MVTTRGGGDRRQAILEGAFTVFARRGYAQACVKEVAAEAGVAKPTVYNHLNDKATLFRHAIQAAAQTVLDERLAVLDLLKDADGDLPATLHDVGYRLLRLHTDDRACALRRLLYSEITHFPDILDVVTESGPHRLIQALADRLARLALAGRLRITDPDLAAEQFLALLTGPLEVRTRMGTRPIDDTALNDLALAAVESFLQIFGPRATTGAGADMRKAAEPVDRPQE</sequence>
<dbReference type="InterPro" id="IPR001647">
    <property type="entry name" value="HTH_TetR"/>
</dbReference>
<dbReference type="Gene3D" id="1.10.357.10">
    <property type="entry name" value="Tetracycline Repressor, domain 2"/>
    <property type="match status" value="1"/>
</dbReference>
<comment type="caution">
    <text evidence="4">The sequence shown here is derived from an EMBL/GenBank/DDBJ whole genome shotgun (WGS) entry which is preliminary data.</text>
</comment>
<dbReference type="PROSITE" id="PS50977">
    <property type="entry name" value="HTH_TETR_2"/>
    <property type="match status" value="1"/>
</dbReference>
<dbReference type="SUPFAM" id="SSF48498">
    <property type="entry name" value="Tetracyclin repressor-like, C-terminal domain"/>
    <property type="match status" value="1"/>
</dbReference>
<dbReference type="Pfam" id="PF00440">
    <property type="entry name" value="TetR_N"/>
    <property type="match status" value="1"/>
</dbReference>
<dbReference type="EMBL" id="JADBDZ010000001">
    <property type="protein sequence ID" value="MBE1531315.1"/>
    <property type="molecule type" value="Genomic_DNA"/>
</dbReference>
<dbReference type="Proteomes" id="UP000627838">
    <property type="component" value="Unassembled WGS sequence"/>
</dbReference>
<keyword evidence="5" id="KW-1185">Reference proteome</keyword>